<organism evidence="3 4">
    <name type="scientific">Agrocybe chaxingu</name>
    <dbReference type="NCBI Taxonomy" id="84603"/>
    <lineage>
        <taxon>Eukaryota</taxon>
        <taxon>Fungi</taxon>
        <taxon>Dikarya</taxon>
        <taxon>Basidiomycota</taxon>
        <taxon>Agaricomycotina</taxon>
        <taxon>Agaricomycetes</taxon>
        <taxon>Agaricomycetidae</taxon>
        <taxon>Agaricales</taxon>
        <taxon>Agaricineae</taxon>
        <taxon>Strophariaceae</taxon>
        <taxon>Agrocybe</taxon>
    </lineage>
</organism>
<dbReference type="SUPFAM" id="SSF56112">
    <property type="entry name" value="Protein kinase-like (PK-like)"/>
    <property type="match status" value="1"/>
</dbReference>
<dbReference type="PROSITE" id="PS00107">
    <property type="entry name" value="PROTEIN_KINASE_ATP"/>
    <property type="match status" value="1"/>
</dbReference>
<dbReference type="Proteomes" id="UP001148786">
    <property type="component" value="Unassembled WGS sequence"/>
</dbReference>
<keyword evidence="1" id="KW-0547">Nucleotide-binding</keyword>
<dbReference type="OrthoDB" id="3182995at2759"/>
<evidence type="ECO:0000313" key="4">
    <source>
        <dbReference type="Proteomes" id="UP001148786"/>
    </source>
</evidence>
<dbReference type="GO" id="GO:0005524">
    <property type="term" value="F:ATP binding"/>
    <property type="evidence" value="ECO:0007669"/>
    <property type="project" value="UniProtKB-UniRule"/>
</dbReference>
<feature type="domain" description="Protein kinase" evidence="2">
    <location>
        <begin position="75"/>
        <end position="277"/>
    </location>
</feature>
<dbReference type="PROSITE" id="PS50011">
    <property type="entry name" value="PROTEIN_KINASE_DOM"/>
    <property type="match status" value="1"/>
</dbReference>
<feature type="binding site" evidence="1">
    <location>
        <position position="114"/>
    </location>
    <ligand>
        <name>ATP</name>
        <dbReference type="ChEBI" id="CHEBI:30616"/>
    </ligand>
</feature>
<evidence type="ECO:0000259" key="2">
    <source>
        <dbReference type="PROSITE" id="PS50011"/>
    </source>
</evidence>
<sequence>MASSLFHNTISSITVSHITVAQLGSATQVGIKLERISPPLIQAKIHEDEGFIREGGPPPRNASALPASGSIEMHLEATRLIGRGGSGCIYAVTPSDIRGPAGSEAIHPPPLVIKIAQGSEDCKLLTSEASMYEELEWVQGAIVPHCYGLFMGELEEGLILRHTPEQCDDKMFQFYLQTRPVDREPRRIAVLVLEELGKPLGKDNFKGRDTRDEIRDMLNDLARLGVIHHDLQLDNILEAPAIPPGLPRLPSPLRDRTYGWQIIDWEYATKSGDLRCD</sequence>
<keyword evidence="4" id="KW-1185">Reference proteome</keyword>
<dbReference type="InterPro" id="IPR011009">
    <property type="entry name" value="Kinase-like_dom_sf"/>
</dbReference>
<evidence type="ECO:0000256" key="1">
    <source>
        <dbReference type="PROSITE-ProRule" id="PRU10141"/>
    </source>
</evidence>
<comment type="caution">
    <text evidence="3">The sequence shown here is derived from an EMBL/GenBank/DDBJ whole genome shotgun (WGS) entry which is preliminary data.</text>
</comment>
<protein>
    <recommendedName>
        <fullName evidence="2">Protein kinase domain-containing protein</fullName>
    </recommendedName>
</protein>
<dbReference type="InterPro" id="IPR017441">
    <property type="entry name" value="Protein_kinase_ATP_BS"/>
</dbReference>
<proteinExistence type="predicted"/>
<dbReference type="AlphaFoldDB" id="A0A9W8K0R7"/>
<reference evidence="3" key="1">
    <citation type="submission" date="2022-07" db="EMBL/GenBank/DDBJ databases">
        <title>Genome Sequence of Agrocybe chaxingu.</title>
        <authorList>
            <person name="Buettner E."/>
        </authorList>
    </citation>
    <scope>NUCLEOTIDE SEQUENCE</scope>
    <source>
        <strain evidence="3">MP-N11</strain>
    </source>
</reference>
<dbReference type="InterPro" id="IPR000719">
    <property type="entry name" value="Prot_kinase_dom"/>
</dbReference>
<dbReference type="EMBL" id="JANKHO010000466">
    <property type="protein sequence ID" value="KAJ3509577.1"/>
    <property type="molecule type" value="Genomic_DNA"/>
</dbReference>
<evidence type="ECO:0000313" key="3">
    <source>
        <dbReference type="EMBL" id="KAJ3509577.1"/>
    </source>
</evidence>
<keyword evidence="1" id="KW-0067">ATP-binding</keyword>
<accession>A0A9W8K0R7</accession>
<name>A0A9W8K0R7_9AGAR</name>
<dbReference type="GO" id="GO:0004672">
    <property type="term" value="F:protein kinase activity"/>
    <property type="evidence" value="ECO:0007669"/>
    <property type="project" value="InterPro"/>
</dbReference>
<gene>
    <name evidence="3" type="ORF">NLJ89_g5146</name>
</gene>